<name>F2UNZ7_SALR5</name>
<gene>
    <name evidence="3" type="ORF">PTSG_09766</name>
</gene>
<evidence type="ECO:0000313" key="3">
    <source>
        <dbReference type="EMBL" id="EGD79352.1"/>
    </source>
</evidence>
<dbReference type="EMBL" id="GL832985">
    <property type="protein sequence ID" value="EGD79352.1"/>
    <property type="molecule type" value="Genomic_DNA"/>
</dbReference>
<protein>
    <recommendedName>
        <fullName evidence="2">BHLH domain-containing protein</fullName>
    </recommendedName>
</protein>
<evidence type="ECO:0000313" key="4">
    <source>
        <dbReference type="Proteomes" id="UP000007799"/>
    </source>
</evidence>
<dbReference type="KEGG" id="sre:PTSG_09766"/>
<feature type="domain" description="BHLH" evidence="2">
    <location>
        <begin position="200"/>
        <end position="240"/>
    </location>
</feature>
<keyword evidence="4" id="KW-1185">Reference proteome</keyword>
<organism evidence="4">
    <name type="scientific">Salpingoeca rosetta (strain ATCC 50818 / BSB-021)</name>
    <dbReference type="NCBI Taxonomy" id="946362"/>
    <lineage>
        <taxon>Eukaryota</taxon>
        <taxon>Choanoflagellata</taxon>
        <taxon>Craspedida</taxon>
        <taxon>Salpingoecidae</taxon>
        <taxon>Salpingoeca</taxon>
    </lineage>
</organism>
<feature type="region of interest" description="Disordered" evidence="1">
    <location>
        <begin position="294"/>
        <end position="319"/>
    </location>
</feature>
<dbReference type="GeneID" id="16069663"/>
<dbReference type="SUPFAM" id="SSF47459">
    <property type="entry name" value="HLH, helix-loop-helix DNA-binding domain"/>
    <property type="match status" value="1"/>
</dbReference>
<dbReference type="Pfam" id="PF00010">
    <property type="entry name" value="HLH"/>
    <property type="match status" value="1"/>
</dbReference>
<dbReference type="InParanoid" id="F2UNZ7"/>
<feature type="region of interest" description="Disordered" evidence="1">
    <location>
        <begin position="346"/>
        <end position="381"/>
    </location>
</feature>
<dbReference type="AlphaFoldDB" id="F2UNZ7"/>
<feature type="compositionally biased region" description="Low complexity" evidence="1">
    <location>
        <begin position="350"/>
        <end position="365"/>
    </location>
</feature>
<dbReference type="GO" id="GO:0046983">
    <property type="term" value="F:protein dimerization activity"/>
    <property type="evidence" value="ECO:0007669"/>
    <property type="project" value="InterPro"/>
</dbReference>
<reference evidence="3" key="1">
    <citation type="submission" date="2009-08" db="EMBL/GenBank/DDBJ databases">
        <title>Annotation of Salpingoeca rosetta.</title>
        <authorList>
            <consortium name="The Broad Institute Genome Sequencing Platform"/>
            <person name="Russ C."/>
            <person name="Cuomo C."/>
            <person name="Burger G."/>
            <person name="Gray M.W."/>
            <person name="Holland P.W.H."/>
            <person name="King N."/>
            <person name="Lang F.B.F."/>
            <person name="Roger A.J."/>
            <person name="Ruiz-Trillo I."/>
            <person name="Young S.K."/>
            <person name="Zeng Q."/>
            <person name="Gargeya S."/>
            <person name="Alvarado L."/>
            <person name="Berlin A."/>
            <person name="Chapman S.B."/>
            <person name="Chen Z."/>
            <person name="Freedman E."/>
            <person name="Gellesch M."/>
            <person name="Goldberg J."/>
            <person name="Griggs A."/>
            <person name="Gujja S."/>
            <person name="Heilman E."/>
            <person name="Heiman D."/>
            <person name="Howarth C."/>
            <person name="Mehta T."/>
            <person name="Neiman D."/>
            <person name="Pearson M."/>
            <person name="Roberts A."/>
            <person name="Saif S."/>
            <person name="Shea T."/>
            <person name="Shenoy N."/>
            <person name="Sisk P."/>
            <person name="Stolte C."/>
            <person name="Sykes S."/>
            <person name="White J."/>
            <person name="Yandava C."/>
            <person name="Haas B."/>
            <person name="Nusbaum C."/>
            <person name="Birren B."/>
        </authorList>
    </citation>
    <scope>NUCLEOTIDE SEQUENCE [LARGE SCALE GENOMIC DNA]</scope>
    <source>
        <strain evidence="3">ATCC 50818</strain>
    </source>
</reference>
<feature type="compositionally biased region" description="Low complexity" evidence="1">
    <location>
        <begin position="180"/>
        <end position="189"/>
    </location>
</feature>
<evidence type="ECO:0000259" key="2">
    <source>
        <dbReference type="Pfam" id="PF00010"/>
    </source>
</evidence>
<feature type="region of interest" description="Disordered" evidence="1">
    <location>
        <begin position="169"/>
        <end position="212"/>
    </location>
</feature>
<sequence length="447" mass="49369">MMLGHGSFSRSPVNREGALTLRSTPSLPHMPSHADTAGQLHVALPPFGPAPPPHARDKLHEEYSARVALHCRVSTTPETSCHGRRDHYTANLSLPHLGDDDGQPVCKRAHVTADEPASKSSGGGFQAQTTHSTLLVHSHKLPCMPVTWELDPQQLHPAQREDWLKDRAQAPTTAVSPSHRATSTARSTSKPQTGKTPAAREAASTRERCRRGAISTQIDTMRALVFEPSGKRHSELTVLICALYTLYKRDSHFRMSPEQSYHGALLTQQDVTDAAMLEIVNSERQRKKLPPVASLGHFTYPRSASPSAPERVEEEPCTTASRKMVARVARGGATMPVDAPLLDASSCEEQQSVQDTQQAAASQSSTRNSRKNNQERKSRSLKAQVICKMASLLPSATTREKQLEATCERLRFLQRPEKRQGKLDPSEMSNFLRLLCDRDTTPYKQHN</sequence>
<evidence type="ECO:0000256" key="1">
    <source>
        <dbReference type="SAM" id="MobiDB-lite"/>
    </source>
</evidence>
<dbReference type="RefSeq" id="XP_004989121.1">
    <property type="nucleotide sequence ID" value="XM_004989064.1"/>
</dbReference>
<dbReference type="Proteomes" id="UP000007799">
    <property type="component" value="Unassembled WGS sequence"/>
</dbReference>
<proteinExistence type="predicted"/>
<dbReference type="InterPro" id="IPR011598">
    <property type="entry name" value="bHLH_dom"/>
</dbReference>
<dbReference type="InterPro" id="IPR036638">
    <property type="entry name" value="HLH_DNA-bd_sf"/>
</dbReference>
<accession>F2UNZ7</accession>